<dbReference type="Gene3D" id="2.40.50.180">
    <property type="entry name" value="CheA-289, Domain 4"/>
    <property type="match status" value="1"/>
</dbReference>
<dbReference type="SMART" id="SM00260">
    <property type="entry name" value="CheW"/>
    <property type="match status" value="1"/>
</dbReference>
<dbReference type="PANTHER" id="PTHR22617:SF43">
    <property type="entry name" value="PROTEIN PILI"/>
    <property type="match status" value="1"/>
</dbReference>
<dbReference type="InterPro" id="IPR039315">
    <property type="entry name" value="CheW"/>
</dbReference>
<name>A0AAW9R7F8_9GAMM</name>
<keyword evidence="3" id="KW-1185">Reference proteome</keyword>
<dbReference type="EMBL" id="JAZHOG010000003">
    <property type="protein sequence ID" value="MEJ8567062.1"/>
    <property type="molecule type" value="Genomic_DNA"/>
</dbReference>
<evidence type="ECO:0000313" key="3">
    <source>
        <dbReference type="Proteomes" id="UP001359886"/>
    </source>
</evidence>
<dbReference type="GO" id="GO:0005829">
    <property type="term" value="C:cytosol"/>
    <property type="evidence" value="ECO:0007669"/>
    <property type="project" value="TreeGrafter"/>
</dbReference>
<dbReference type="RefSeq" id="WP_354694381.1">
    <property type="nucleotide sequence ID" value="NZ_JAZHOG010000003.1"/>
</dbReference>
<comment type="caution">
    <text evidence="2">The sequence shown here is derived from an EMBL/GenBank/DDBJ whole genome shotgun (WGS) entry which is preliminary data.</text>
</comment>
<accession>A0AAW9R7F8</accession>
<gene>
    <name evidence="2" type="ORF">V3330_05445</name>
</gene>
<dbReference type="PROSITE" id="PS50851">
    <property type="entry name" value="CHEW"/>
    <property type="match status" value="1"/>
</dbReference>
<dbReference type="PANTHER" id="PTHR22617">
    <property type="entry name" value="CHEMOTAXIS SENSOR HISTIDINE KINASE-RELATED"/>
    <property type="match status" value="1"/>
</dbReference>
<evidence type="ECO:0000259" key="1">
    <source>
        <dbReference type="PROSITE" id="PS50851"/>
    </source>
</evidence>
<sequence length="182" mass="20064">MTDKSTRKAFAKLLDYSRRGEVFQPGAGTGAHQSDEWSGVTFRLADTRVACNINLVHEILPPPAATTVPGAKPWILGLANVRGALMTVVDLPWFLTGRRTQVTSSTRVLATTLQKAPLGLLIDEVFGQRHFLTSDADNPDLPDDSPLRDIVRHKHQLGTEIWHELDLDRLFRSPEFTNGAAG</sequence>
<dbReference type="InterPro" id="IPR036061">
    <property type="entry name" value="CheW-like_dom_sf"/>
</dbReference>
<dbReference type="GO" id="GO:0007165">
    <property type="term" value="P:signal transduction"/>
    <property type="evidence" value="ECO:0007669"/>
    <property type="project" value="InterPro"/>
</dbReference>
<dbReference type="GO" id="GO:0006935">
    <property type="term" value="P:chemotaxis"/>
    <property type="evidence" value="ECO:0007669"/>
    <property type="project" value="InterPro"/>
</dbReference>
<dbReference type="Gene3D" id="2.30.30.40">
    <property type="entry name" value="SH3 Domains"/>
    <property type="match status" value="1"/>
</dbReference>
<evidence type="ECO:0000313" key="2">
    <source>
        <dbReference type="EMBL" id="MEJ8567062.1"/>
    </source>
</evidence>
<dbReference type="AlphaFoldDB" id="A0AAW9R7F8"/>
<proteinExistence type="predicted"/>
<feature type="domain" description="CheW-like" evidence="1">
    <location>
        <begin position="36"/>
        <end position="176"/>
    </location>
</feature>
<organism evidence="2 3">
    <name type="scientific">Elongatibacter sediminis</name>
    <dbReference type="NCBI Taxonomy" id="3119006"/>
    <lineage>
        <taxon>Bacteria</taxon>
        <taxon>Pseudomonadati</taxon>
        <taxon>Pseudomonadota</taxon>
        <taxon>Gammaproteobacteria</taxon>
        <taxon>Chromatiales</taxon>
        <taxon>Wenzhouxiangellaceae</taxon>
        <taxon>Elongatibacter</taxon>
    </lineage>
</organism>
<protein>
    <submittedName>
        <fullName evidence="2">Chemotaxis protein CheW</fullName>
    </submittedName>
</protein>
<dbReference type="Pfam" id="PF01584">
    <property type="entry name" value="CheW"/>
    <property type="match status" value="1"/>
</dbReference>
<dbReference type="InterPro" id="IPR002545">
    <property type="entry name" value="CheW-lke_dom"/>
</dbReference>
<dbReference type="Proteomes" id="UP001359886">
    <property type="component" value="Unassembled WGS sequence"/>
</dbReference>
<dbReference type="SUPFAM" id="SSF50341">
    <property type="entry name" value="CheW-like"/>
    <property type="match status" value="1"/>
</dbReference>
<reference evidence="2 3" key="1">
    <citation type="submission" date="2024-02" db="EMBL/GenBank/DDBJ databases">
        <title>A novel Wenzhouxiangellaceae bacterium, isolated from coastal sediments.</title>
        <authorList>
            <person name="Du Z.-J."/>
            <person name="Ye Y.-Q."/>
            <person name="Zhang X.-Y."/>
        </authorList>
    </citation>
    <scope>NUCLEOTIDE SEQUENCE [LARGE SCALE GENOMIC DNA]</scope>
    <source>
        <strain evidence="2 3">CH-27</strain>
    </source>
</reference>